<feature type="domain" description="O-antigen ligase-related" evidence="6">
    <location>
        <begin position="228"/>
        <end position="372"/>
    </location>
</feature>
<sequence>MSSRSADNAAPVADWPTIPTSAVNAAPIRIAALFMLCLFAFFGQLDAVANRLSGGSPVSLLEIIIGGLGAAVLLAVIIGRETPAQASGSVGIRLVLLVPLWAIVCWTLSEHQSEGLKYLSHFATAVLPACTVFLIVDKPWKIHAVLWAMIAAAGLSAAIVIIEAKTGTRLVATALAAVSADFDGVARSSGGSDQNPTTAAQMLMVGVVLAMGLLFAGEKRGRLMFAGVLLVGSAALALMSARSAIMGLGVGGGLVLLGFRSRSYFPVIVAGAVIVGATAILFAPPTLIERFAAIGDFGKDQTLYRRITYLRIGADLIGGSPIWGVGPGNFPLHYIQDAYRYMPGRELYPRELHNTYVDVATEYGLVGFAIFAALIVTALKAARRGFEKGASALLASGSYAVAITLAALLVACFFMPHKDLRYLWLLFALAIQCGRLRAGEEAQA</sequence>
<gene>
    <name evidence="7" type="ORF">H3Z74_17785</name>
</gene>
<comment type="subcellular location">
    <subcellularLocation>
        <location evidence="1">Membrane</location>
        <topology evidence="1">Multi-pass membrane protein</topology>
    </subcellularLocation>
</comment>
<dbReference type="RefSeq" id="WP_187760910.1">
    <property type="nucleotide sequence ID" value="NZ_CP061038.1"/>
</dbReference>
<organism evidence="7 8">
    <name type="scientific">Sphingomonas alpina</name>
    <dbReference type="NCBI Taxonomy" id="653931"/>
    <lineage>
        <taxon>Bacteria</taxon>
        <taxon>Pseudomonadati</taxon>
        <taxon>Pseudomonadota</taxon>
        <taxon>Alphaproteobacteria</taxon>
        <taxon>Sphingomonadales</taxon>
        <taxon>Sphingomonadaceae</taxon>
        <taxon>Sphingomonas</taxon>
    </lineage>
</organism>
<evidence type="ECO:0000256" key="4">
    <source>
        <dbReference type="ARBA" id="ARBA00023136"/>
    </source>
</evidence>
<feature type="transmembrane region" description="Helical" evidence="5">
    <location>
        <begin position="363"/>
        <end position="381"/>
    </location>
</feature>
<name>A0A7H0LFX9_9SPHN</name>
<feature type="transmembrane region" description="Helical" evidence="5">
    <location>
        <begin position="265"/>
        <end position="288"/>
    </location>
</feature>
<feature type="transmembrane region" description="Helical" evidence="5">
    <location>
        <begin position="198"/>
        <end position="216"/>
    </location>
</feature>
<feature type="transmembrane region" description="Helical" evidence="5">
    <location>
        <begin position="142"/>
        <end position="162"/>
    </location>
</feature>
<proteinExistence type="predicted"/>
<dbReference type="Proteomes" id="UP000516148">
    <property type="component" value="Chromosome"/>
</dbReference>
<dbReference type="GO" id="GO:0016874">
    <property type="term" value="F:ligase activity"/>
    <property type="evidence" value="ECO:0007669"/>
    <property type="project" value="UniProtKB-KW"/>
</dbReference>
<dbReference type="Pfam" id="PF04932">
    <property type="entry name" value="Wzy_C"/>
    <property type="match status" value="1"/>
</dbReference>
<keyword evidence="3 5" id="KW-1133">Transmembrane helix</keyword>
<dbReference type="AlphaFoldDB" id="A0A7H0LFX9"/>
<feature type="transmembrane region" description="Helical" evidence="5">
    <location>
        <begin position="28"/>
        <end position="48"/>
    </location>
</feature>
<keyword evidence="7" id="KW-0436">Ligase</keyword>
<feature type="transmembrane region" description="Helical" evidence="5">
    <location>
        <begin position="223"/>
        <end position="245"/>
    </location>
</feature>
<protein>
    <submittedName>
        <fullName evidence="7">O-antigen ligase family protein</fullName>
    </submittedName>
</protein>
<evidence type="ECO:0000313" key="8">
    <source>
        <dbReference type="Proteomes" id="UP000516148"/>
    </source>
</evidence>
<keyword evidence="4 5" id="KW-0472">Membrane</keyword>
<dbReference type="PANTHER" id="PTHR37422">
    <property type="entry name" value="TEICHURONIC ACID BIOSYNTHESIS PROTEIN TUAE"/>
    <property type="match status" value="1"/>
</dbReference>
<evidence type="ECO:0000256" key="3">
    <source>
        <dbReference type="ARBA" id="ARBA00022989"/>
    </source>
</evidence>
<evidence type="ECO:0000259" key="6">
    <source>
        <dbReference type="Pfam" id="PF04932"/>
    </source>
</evidence>
<accession>A0A7H0LFX9</accession>
<feature type="transmembrane region" description="Helical" evidence="5">
    <location>
        <begin position="309"/>
        <end position="326"/>
    </location>
</feature>
<evidence type="ECO:0000313" key="7">
    <source>
        <dbReference type="EMBL" id="QNQ08582.1"/>
    </source>
</evidence>
<dbReference type="InterPro" id="IPR051533">
    <property type="entry name" value="WaaL-like"/>
</dbReference>
<dbReference type="GO" id="GO:0016020">
    <property type="term" value="C:membrane"/>
    <property type="evidence" value="ECO:0007669"/>
    <property type="project" value="UniProtKB-SubCell"/>
</dbReference>
<feature type="transmembrane region" description="Helical" evidence="5">
    <location>
        <begin position="116"/>
        <end position="136"/>
    </location>
</feature>
<feature type="transmembrane region" description="Helical" evidence="5">
    <location>
        <begin position="90"/>
        <end position="109"/>
    </location>
</feature>
<reference evidence="7 8" key="1">
    <citation type="submission" date="2020-09" db="EMBL/GenBank/DDBJ databases">
        <title>Sphingomonas sp., a new species isolated from pork steak.</title>
        <authorList>
            <person name="Heidler von Heilborn D."/>
        </authorList>
    </citation>
    <scope>NUCLEOTIDE SEQUENCE [LARGE SCALE GENOMIC DNA]</scope>
    <source>
        <strain evidence="8">S8-3T</strain>
    </source>
</reference>
<evidence type="ECO:0000256" key="2">
    <source>
        <dbReference type="ARBA" id="ARBA00022692"/>
    </source>
</evidence>
<dbReference type="EMBL" id="CP061038">
    <property type="protein sequence ID" value="QNQ08582.1"/>
    <property type="molecule type" value="Genomic_DNA"/>
</dbReference>
<evidence type="ECO:0000256" key="5">
    <source>
        <dbReference type="SAM" id="Phobius"/>
    </source>
</evidence>
<dbReference type="KEGG" id="spap:H3Z74_17785"/>
<keyword evidence="2 5" id="KW-0812">Transmembrane</keyword>
<dbReference type="PANTHER" id="PTHR37422:SF13">
    <property type="entry name" value="LIPOPOLYSACCHARIDE BIOSYNTHESIS PROTEIN PA4999-RELATED"/>
    <property type="match status" value="1"/>
</dbReference>
<evidence type="ECO:0000256" key="1">
    <source>
        <dbReference type="ARBA" id="ARBA00004141"/>
    </source>
</evidence>
<keyword evidence="8" id="KW-1185">Reference proteome</keyword>
<feature type="transmembrane region" description="Helical" evidence="5">
    <location>
        <begin position="393"/>
        <end position="416"/>
    </location>
</feature>
<feature type="transmembrane region" description="Helical" evidence="5">
    <location>
        <begin position="60"/>
        <end position="78"/>
    </location>
</feature>
<dbReference type="InterPro" id="IPR007016">
    <property type="entry name" value="O-antigen_ligase-rel_domated"/>
</dbReference>